<organism evidence="1 2">
    <name type="scientific">Aegilops tauschii subsp. strangulata</name>
    <name type="common">Goatgrass</name>
    <dbReference type="NCBI Taxonomy" id="200361"/>
    <lineage>
        <taxon>Eukaryota</taxon>
        <taxon>Viridiplantae</taxon>
        <taxon>Streptophyta</taxon>
        <taxon>Embryophyta</taxon>
        <taxon>Tracheophyta</taxon>
        <taxon>Spermatophyta</taxon>
        <taxon>Magnoliopsida</taxon>
        <taxon>Liliopsida</taxon>
        <taxon>Poales</taxon>
        <taxon>Poaceae</taxon>
        <taxon>BOP clade</taxon>
        <taxon>Pooideae</taxon>
        <taxon>Triticodae</taxon>
        <taxon>Triticeae</taxon>
        <taxon>Triticinae</taxon>
        <taxon>Aegilops</taxon>
    </lineage>
</organism>
<dbReference type="PANTHER" id="PTHR12792:SF0">
    <property type="entry name" value="SEPARIN"/>
    <property type="match status" value="1"/>
</dbReference>
<dbReference type="Proteomes" id="UP000015105">
    <property type="component" value="Chromosome 6D"/>
</dbReference>
<reference evidence="2" key="2">
    <citation type="journal article" date="2017" name="Nat. Plants">
        <title>The Aegilops tauschii genome reveals multiple impacts of transposons.</title>
        <authorList>
            <person name="Zhao G."/>
            <person name="Zou C."/>
            <person name="Li K."/>
            <person name="Wang K."/>
            <person name="Li T."/>
            <person name="Gao L."/>
            <person name="Zhang X."/>
            <person name="Wang H."/>
            <person name="Yang Z."/>
            <person name="Liu X."/>
            <person name="Jiang W."/>
            <person name="Mao L."/>
            <person name="Kong X."/>
            <person name="Jiao Y."/>
            <person name="Jia J."/>
        </authorList>
    </citation>
    <scope>NUCLEOTIDE SEQUENCE [LARGE SCALE GENOMIC DNA]</scope>
    <source>
        <strain evidence="2">cv. AL8/78</strain>
    </source>
</reference>
<dbReference type="GO" id="GO:0051307">
    <property type="term" value="P:meiotic chromosome separation"/>
    <property type="evidence" value="ECO:0007669"/>
    <property type="project" value="TreeGrafter"/>
</dbReference>
<dbReference type="Gramene" id="AET6Gv20803800.24">
    <property type="protein sequence ID" value="AET6Gv20803800.24"/>
    <property type="gene ID" value="AET6Gv20803800"/>
</dbReference>
<reference evidence="1" key="3">
    <citation type="journal article" date="2017" name="Nature">
        <title>Genome sequence of the progenitor of the wheat D genome Aegilops tauschii.</title>
        <authorList>
            <person name="Luo M.C."/>
            <person name="Gu Y.Q."/>
            <person name="Puiu D."/>
            <person name="Wang H."/>
            <person name="Twardziok S.O."/>
            <person name="Deal K.R."/>
            <person name="Huo N."/>
            <person name="Zhu T."/>
            <person name="Wang L."/>
            <person name="Wang Y."/>
            <person name="McGuire P.E."/>
            <person name="Liu S."/>
            <person name="Long H."/>
            <person name="Ramasamy R.K."/>
            <person name="Rodriguez J.C."/>
            <person name="Van S.L."/>
            <person name="Yuan L."/>
            <person name="Wang Z."/>
            <person name="Xia Z."/>
            <person name="Xiao L."/>
            <person name="Anderson O.D."/>
            <person name="Ouyang S."/>
            <person name="Liang Y."/>
            <person name="Zimin A.V."/>
            <person name="Pertea G."/>
            <person name="Qi P."/>
            <person name="Bennetzen J.L."/>
            <person name="Dai X."/>
            <person name="Dawson M.W."/>
            <person name="Muller H.G."/>
            <person name="Kugler K."/>
            <person name="Rivarola-Duarte L."/>
            <person name="Spannagl M."/>
            <person name="Mayer K.F.X."/>
            <person name="Lu F.H."/>
            <person name="Bevan M.W."/>
            <person name="Leroy P."/>
            <person name="Li P."/>
            <person name="You F.M."/>
            <person name="Sun Q."/>
            <person name="Liu Z."/>
            <person name="Lyons E."/>
            <person name="Wicker T."/>
            <person name="Salzberg S.L."/>
            <person name="Devos K.M."/>
            <person name="Dvorak J."/>
        </authorList>
    </citation>
    <scope>NUCLEOTIDE SEQUENCE [LARGE SCALE GENOMIC DNA]</scope>
    <source>
        <strain evidence="1">cv. AL8/78</strain>
    </source>
</reference>
<dbReference type="GO" id="GO:0005634">
    <property type="term" value="C:nucleus"/>
    <property type="evidence" value="ECO:0007669"/>
    <property type="project" value="InterPro"/>
</dbReference>
<dbReference type="AlphaFoldDB" id="A0A453PQ43"/>
<protein>
    <submittedName>
        <fullName evidence="1">Uncharacterized protein</fullName>
    </submittedName>
</protein>
<dbReference type="InterPro" id="IPR005314">
    <property type="entry name" value="Peptidase_C50"/>
</dbReference>
<sequence>IFDDARSAVGLWSKMGTSHHSSPGVIFQQPSETLVPLLCSLVDLLAMKGHFELQFELCKLIITMWKQENLPIEKLLSMLFINRRLNHACCHLPVDQIFFSYVAEHLGVDCRNTLFWRNCFKGDYPSLSMFLQQLWPVEFFSQPCEYSLGNQFGFNANVDGIVKVASSLVSEVPSNNQSTYLAGWLYYDLSERLLSRGQLLQV</sequence>
<accession>A0A453PQ43</accession>
<dbReference type="GO" id="GO:0004197">
    <property type="term" value="F:cysteine-type endopeptidase activity"/>
    <property type="evidence" value="ECO:0007669"/>
    <property type="project" value="InterPro"/>
</dbReference>
<dbReference type="GO" id="GO:0072686">
    <property type="term" value="C:mitotic spindle"/>
    <property type="evidence" value="ECO:0007669"/>
    <property type="project" value="TreeGrafter"/>
</dbReference>
<dbReference type="PANTHER" id="PTHR12792">
    <property type="entry name" value="EXTRA SPINDLE POLES 1-RELATED"/>
    <property type="match status" value="1"/>
</dbReference>
<dbReference type="GO" id="GO:0006508">
    <property type="term" value="P:proteolysis"/>
    <property type="evidence" value="ECO:0007669"/>
    <property type="project" value="InterPro"/>
</dbReference>
<evidence type="ECO:0000313" key="1">
    <source>
        <dbReference type="EnsemblPlants" id="AET6Gv20803800.24"/>
    </source>
</evidence>
<evidence type="ECO:0000313" key="2">
    <source>
        <dbReference type="Proteomes" id="UP000015105"/>
    </source>
</evidence>
<reference evidence="1" key="4">
    <citation type="submission" date="2019-03" db="UniProtKB">
        <authorList>
            <consortium name="EnsemblPlants"/>
        </authorList>
    </citation>
    <scope>IDENTIFICATION</scope>
</reference>
<reference evidence="1" key="5">
    <citation type="journal article" date="2021" name="G3 (Bethesda)">
        <title>Aegilops tauschii genome assembly Aet v5.0 features greater sequence contiguity and improved annotation.</title>
        <authorList>
            <person name="Wang L."/>
            <person name="Zhu T."/>
            <person name="Rodriguez J.C."/>
            <person name="Deal K.R."/>
            <person name="Dubcovsky J."/>
            <person name="McGuire P.E."/>
            <person name="Lux T."/>
            <person name="Spannagl M."/>
            <person name="Mayer K.F.X."/>
            <person name="Baldrich P."/>
            <person name="Meyers B.C."/>
            <person name="Huo N."/>
            <person name="Gu Y.Q."/>
            <person name="Zhou H."/>
            <person name="Devos K.M."/>
            <person name="Bennetzen J.L."/>
            <person name="Unver T."/>
            <person name="Budak H."/>
            <person name="Gulick P.J."/>
            <person name="Galiba G."/>
            <person name="Kalapos B."/>
            <person name="Nelson D.R."/>
            <person name="Li P."/>
            <person name="You F.M."/>
            <person name="Luo M.C."/>
            <person name="Dvorak J."/>
        </authorList>
    </citation>
    <scope>NUCLEOTIDE SEQUENCE [LARGE SCALE GENOMIC DNA]</scope>
    <source>
        <strain evidence="1">cv. AL8/78</strain>
    </source>
</reference>
<name>A0A453PQ43_AEGTS</name>
<dbReference type="GO" id="GO:0005737">
    <property type="term" value="C:cytoplasm"/>
    <property type="evidence" value="ECO:0007669"/>
    <property type="project" value="TreeGrafter"/>
</dbReference>
<keyword evidence="2" id="KW-1185">Reference proteome</keyword>
<proteinExistence type="predicted"/>
<reference evidence="2" key="1">
    <citation type="journal article" date="2014" name="Science">
        <title>Ancient hybridizations among the ancestral genomes of bread wheat.</title>
        <authorList>
            <consortium name="International Wheat Genome Sequencing Consortium,"/>
            <person name="Marcussen T."/>
            <person name="Sandve S.R."/>
            <person name="Heier L."/>
            <person name="Spannagl M."/>
            <person name="Pfeifer M."/>
            <person name="Jakobsen K.S."/>
            <person name="Wulff B.B."/>
            <person name="Steuernagel B."/>
            <person name="Mayer K.F."/>
            <person name="Olsen O.A."/>
        </authorList>
    </citation>
    <scope>NUCLEOTIDE SEQUENCE [LARGE SCALE GENOMIC DNA]</scope>
    <source>
        <strain evidence="2">cv. AL8/78</strain>
    </source>
</reference>
<dbReference type="EnsemblPlants" id="AET6Gv20803800.24">
    <property type="protein sequence ID" value="AET6Gv20803800.24"/>
    <property type="gene ID" value="AET6Gv20803800"/>
</dbReference>